<feature type="binding site" evidence="11">
    <location>
        <position position="138"/>
    </location>
    <ligand>
        <name>substrate</name>
    </ligand>
</feature>
<keyword evidence="13" id="KW-1185">Reference proteome</keyword>
<dbReference type="InterPro" id="IPR031322">
    <property type="entry name" value="Shikimate/glucono_kinase"/>
</dbReference>
<evidence type="ECO:0000256" key="5">
    <source>
        <dbReference type="ARBA" id="ARBA00022679"/>
    </source>
</evidence>
<keyword evidence="8 11" id="KW-0067">ATP-binding</keyword>
<accession>G5JJH7</accession>
<dbReference type="GO" id="GO:0004765">
    <property type="term" value="F:shikimate kinase activity"/>
    <property type="evidence" value="ECO:0007669"/>
    <property type="project" value="UniProtKB-UniRule"/>
</dbReference>
<reference evidence="12 13" key="1">
    <citation type="journal article" date="2012" name="BMC Genomics">
        <title>Comparative genomic analysis of the genus Staphylococcus including Staphylococcus aureus and its newly described sister species Staphylococcus simiae.</title>
        <authorList>
            <person name="Suzuki H."/>
            <person name="Lefebure T."/>
            <person name="Pavinski Bitar P."/>
            <person name="Stanhope M.J."/>
        </authorList>
    </citation>
    <scope>NUCLEOTIDE SEQUENCE [LARGE SCALE GENOMIC DNA]</scope>
    <source>
        <strain evidence="12 13">CCM 7213</strain>
    </source>
</reference>
<feature type="binding site" evidence="11">
    <location>
        <position position="120"/>
    </location>
    <ligand>
        <name>ATP</name>
        <dbReference type="ChEBI" id="CHEBI:30616"/>
    </ligand>
</feature>
<keyword evidence="11" id="KW-0963">Cytoplasm</keyword>
<comment type="pathway">
    <text evidence="1 11">Metabolic intermediate biosynthesis; chorismate biosynthesis; chorismate from D-erythrose 4-phosphate and phosphoenolpyruvate: step 5/7.</text>
</comment>
<protein>
    <recommendedName>
        <fullName evidence="3 11">Shikimate kinase</fullName>
        <shortName evidence="11">SK</shortName>
        <ecNumber evidence="3 11">2.7.1.71</ecNumber>
    </recommendedName>
</protein>
<dbReference type="PANTHER" id="PTHR21087">
    <property type="entry name" value="SHIKIMATE KINASE"/>
    <property type="match status" value="1"/>
</dbReference>
<dbReference type="SUPFAM" id="SSF52540">
    <property type="entry name" value="P-loop containing nucleoside triphosphate hydrolases"/>
    <property type="match status" value="1"/>
</dbReference>
<evidence type="ECO:0000256" key="10">
    <source>
        <dbReference type="ARBA" id="ARBA00048567"/>
    </source>
</evidence>
<keyword evidence="9 11" id="KW-0057">Aromatic amino acid biosynthesis</keyword>
<feature type="binding site" evidence="11">
    <location>
        <position position="19"/>
    </location>
    <ligand>
        <name>Mg(2+)</name>
        <dbReference type="ChEBI" id="CHEBI:18420"/>
    </ligand>
</feature>
<comment type="caution">
    <text evidence="12">The sequence shown here is derived from an EMBL/GenBank/DDBJ whole genome shotgun (WGS) entry which is preliminary data.</text>
</comment>
<dbReference type="PRINTS" id="PR01100">
    <property type="entry name" value="SHIKIMTKNASE"/>
</dbReference>
<dbReference type="PANTHER" id="PTHR21087:SF16">
    <property type="entry name" value="SHIKIMATE KINASE 1, CHLOROPLASTIC"/>
    <property type="match status" value="1"/>
</dbReference>
<evidence type="ECO:0000256" key="8">
    <source>
        <dbReference type="ARBA" id="ARBA00022840"/>
    </source>
</evidence>
<dbReference type="InterPro" id="IPR023000">
    <property type="entry name" value="Shikimate_kinase_CS"/>
</dbReference>
<dbReference type="RefSeq" id="WP_002464332.1">
    <property type="nucleotide sequence ID" value="NZ_AEUN01000446.1"/>
</dbReference>
<dbReference type="AlphaFoldDB" id="G5JJH7"/>
<dbReference type="Proteomes" id="UP000005413">
    <property type="component" value="Unassembled WGS sequence"/>
</dbReference>
<evidence type="ECO:0000256" key="11">
    <source>
        <dbReference type="HAMAP-Rule" id="MF_00109"/>
    </source>
</evidence>
<comment type="cofactor">
    <cofactor evidence="11">
        <name>Mg(2+)</name>
        <dbReference type="ChEBI" id="CHEBI:18420"/>
    </cofactor>
    <text evidence="11">Binds 1 Mg(2+) ion per subunit.</text>
</comment>
<comment type="catalytic activity">
    <reaction evidence="10 11">
        <text>shikimate + ATP = 3-phosphoshikimate + ADP + H(+)</text>
        <dbReference type="Rhea" id="RHEA:13121"/>
        <dbReference type="ChEBI" id="CHEBI:15378"/>
        <dbReference type="ChEBI" id="CHEBI:30616"/>
        <dbReference type="ChEBI" id="CHEBI:36208"/>
        <dbReference type="ChEBI" id="CHEBI:145989"/>
        <dbReference type="ChEBI" id="CHEBI:456216"/>
        <dbReference type="EC" id="2.7.1.71"/>
    </reaction>
</comment>
<keyword evidence="11" id="KW-0479">Metal-binding</keyword>
<feature type="binding site" evidence="11">
    <location>
        <position position="61"/>
    </location>
    <ligand>
        <name>substrate</name>
    </ligand>
</feature>
<sequence>MIENDNTIILIGFMGSGKTTIGNYFAQKQDLTFVDLDQYIERQESKTIPNIFNEYGEQYFRQLESKYLQECISKYEVIATGGGIVESEDAFKQLKKQKYVIWLDGNIKTLYDRVINDPHRPNAQNKTLEQLNNLYSSRYLRYNEIAFTKLQSDLLTTSEIYNELLNLIKATDQY</sequence>
<evidence type="ECO:0000313" key="12">
    <source>
        <dbReference type="EMBL" id="EHJ07655.1"/>
    </source>
</evidence>
<comment type="subunit">
    <text evidence="11">Monomer.</text>
</comment>
<dbReference type="OrthoDB" id="9800332at2"/>
<gene>
    <name evidence="11" type="primary">aroK</name>
    <name evidence="12" type="ORF">SS7213T_08162</name>
</gene>
<dbReference type="UniPathway" id="UPA00053">
    <property type="reaction ID" value="UER00088"/>
</dbReference>
<evidence type="ECO:0000256" key="6">
    <source>
        <dbReference type="ARBA" id="ARBA00022741"/>
    </source>
</evidence>
<proteinExistence type="inferred from homology"/>
<dbReference type="GO" id="GO:0000287">
    <property type="term" value="F:magnesium ion binding"/>
    <property type="evidence" value="ECO:0007669"/>
    <property type="project" value="UniProtKB-UniRule"/>
</dbReference>
<evidence type="ECO:0000256" key="4">
    <source>
        <dbReference type="ARBA" id="ARBA00022605"/>
    </source>
</evidence>
<feature type="binding site" evidence="11">
    <location>
        <position position="37"/>
    </location>
    <ligand>
        <name>substrate</name>
    </ligand>
</feature>
<evidence type="ECO:0000256" key="7">
    <source>
        <dbReference type="ARBA" id="ARBA00022777"/>
    </source>
</evidence>
<dbReference type="HAMAP" id="MF_00109">
    <property type="entry name" value="Shikimate_kinase"/>
    <property type="match status" value="1"/>
</dbReference>
<keyword evidence="7 11" id="KW-0418">Kinase</keyword>
<dbReference type="CDD" id="cd00464">
    <property type="entry name" value="SK"/>
    <property type="match status" value="1"/>
</dbReference>
<dbReference type="Gene3D" id="3.40.50.300">
    <property type="entry name" value="P-loop containing nucleotide triphosphate hydrolases"/>
    <property type="match status" value="1"/>
</dbReference>
<keyword evidence="5 11" id="KW-0808">Transferase</keyword>
<organism evidence="12 13">
    <name type="scientific">Staphylococcus simiae CCM 7213 = CCUG 51256</name>
    <dbReference type="NCBI Taxonomy" id="911238"/>
    <lineage>
        <taxon>Bacteria</taxon>
        <taxon>Bacillati</taxon>
        <taxon>Bacillota</taxon>
        <taxon>Bacilli</taxon>
        <taxon>Bacillales</taxon>
        <taxon>Staphylococcaceae</taxon>
        <taxon>Staphylococcus</taxon>
    </lineage>
</organism>
<dbReference type="EMBL" id="AEUN01000446">
    <property type="protein sequence ID" value="EHJ07655.1"/>
    <property type="molecule type" value="Genomic_DNA"/>
</dbReference>
<dbReference type="GO" id="GO:0009423">
    <property type="term" value="P:chorismate biosynthetic process"/>
    <property type="evidence" value="ECO:0007669"/>
    <property type="project" value="UniProtKB-UniRule"/>
</dbReference>
<comment type="similarity">
    <text evidence="2 11">Belongs to the shikimate kinase family.</text>
</comment>
<dbReference type="EC" id="2.7.1.71" evidence="3 11"/>
<name>G5JJH7_9STAP</name>
<evidence type="ECO:0000313" key="13">
    <source>
        <dbReference type="Proteomes" id="UP000005413"/>
    </source>
</evidence>
<dbReference type="GO" id="GO:0009073">
    <property type="term" value="P:aromatic amino acid family biosynthetic process"/>
    <property type="evidence" value="ECO:0007669"/>
    <property type="project" value="UniProtKB-KW"/>
</dbReference>
<keyword evidence="6 11" id="KW-0547">Nucleotide-binding</keyword>
<dbReference type="GO" id="GO:0008652">
    <property type="term" value="P:amino acid biosynthetic process"/>
    <property type="evidence" value="ECO:0007669"/>
    <property type="project" value="UniProtKB-KW"/>
</dbReference>
<dbReference type="GO" id="GO:0005524">
    <property type="term" value="F:ATP binding"/>
    <property type="evidence" value="ECO:0007669"/>
    <property type="project" value="UniProtKB-UniRule"/>
</dbReference>
<feature type="binding site" evidence="11">
    <location>
        <begin position="15"/>
        <end position="20"/>
    </location>
    <ligand>
        <name>ATP</name>
        <dbReference type="ChEBI" id="CHEBI:30616"/>
    </ligand>
</feature>
<dbReference type="InterPro" id="IPR027417">
    <property type="entry name" value="P-loop_NTPase"/>
</dbReference>
<comment type="function">
    <text evidence="11">Catalyzes the specific phosphorylation of the 3-hydroxyl group of shikimic acid using ATP as a cosubstrate.</text>
</comment>
<comment type="subcellular location">
    <subcellularLocation>
        <location evidence="11">Cytoplasm</location>
    </subcellularLocation>
</comment>
<dbReference type="GO" id="GO:0005829">
    <property type="term" value="C:cytosol"/>
    <property type="evidence" value="ECO:0007669"/>
    <property type="project" value="TreeGrafter"/>
</dbReference>
<dbReference type="Pfam" id="PF01202">
    <property type="entry name" value="SKI"/>
    <property type="match status" value="1"/>
</dbReference>
<evidence type="ECO:0000256" key="9">
    <source>
        <dbReference type="ARBA" id="ARBA00023141"/>
    </source>
</evidence>
<dbReference type="PROSITE" id="PS01128">
    <property type="entry name" value="SHIKIMATE_KINASE"/>
    <property type="match status" value="1"/>
</dbReference>
<evidence type="ECO:0000256" key="3">
    <source>
        <dbReference type="ARBA" id="ARBA00012154"/>
    </source>
</evidence>
<evidence type="ECO:0000256" key="2">
    <source>
        <dbReference type="ARBA" id="ARBA00006997"/>
    </source>
</evidence>
<keyword evidence="4 11" id="KW-0028">Amino-acid biosynthesis</keyword>
<comment type="caution">
    <text evidence="11">Lacks conserved residue(s) required for the propagation of feature annotation.</text>
</comment>
<feature type="binding site" evidence="11">
    <location>
        <position position="82"/>
    </location>
    <ligand>
        <name>substrate</name>
    </ligand>
</feature>
<keyword evidence="11" id="KW-0460">Magnesium</keyword>
<evidence type="ECO:0000256" key="1">
    <source>
        <dbReference type="ARBA" id="ARBA00004842"/>
    </source>
</evidence>
<dbReference type="PATRIC" id="fig|911238.3.peg.1412"/>
<dbReference type="InterPro" id="IPR000623">
    <property type="entry name" value="Shikimate_kinase/TSH1"/>
</dbReference>